<evidence type="ECO:0000256" key="15">
    <source>
        <dbReference type="ARBA" id="ARBA00032048"/>
    </source>
</evidence>
<dbReference type="InterPro" id="IPR048346">
    <property type="entry name" value="Sarcoglycan_N"/>
</dbReference>
<evidence type="ECO:0000256" key="17">
    <source>
        <dbReference type="ARBA" id="ARBA00048808"/>
    </source>
</evidence>
<dbReference type="EMBL" id="CAJPIZ010004845">
    <property type="protein sequence ID" value="CAG2107996.1"/>
    <property type="molecule type" value="Genomic_DNA"/>
</dbReference>
<evidence type="ECO:0000256" key="7">
    <source>
        <dbReference type="ARBA" id="ARBA00022555"/>
    </source>
</evidence>
<evidence type="ECO:0000256" key="11">
    <source>
        <dbReference type="ARBA" id="ARBA00022917"/>
    </source>
</evidence>
<dbReference type="AlphaFoldDB" id="A0A7R9KR44"/>
<evidence type="ECO:0000256" key="14">
    <source>
        <dbReference type="ARBA" id="ARBA00030669"/>
    </source>
</evidence>
<dbReference type="Pfam" id="PF05889">
    <property type="entry name" value="SepSecS"/>
    <property type="match status" value="1"/>
</dbReference>
<evidence type="ECO:0000256" key="1">
    <source>
        <dbReference type="ARBA" id="ARBA00001933"/>
    </source>
</evidence>
<dbReference type="Proteomes" id="UP000759131">
    <property type="component" value="Unassembled WGS sequence"/>
</dbReference>
<evidence type="ECO:0000313" key="21">
    <source>
        <dbReference type="Proteomes" id="UP000759131"/>
    </source>
</evidence>
<comment type="cofactor">
    <cofactor evidence="1">
        <name>pyridoxal 5'-phosphate</name>
        <dbReference type="ChEBI" id="CHEBI:597326"/>
    </cofactor>
</comment>
<dbReference type="Gene3D" id="3.40.640.10">
    <property type="entry name" value="Type I PLP-dependent aspartate aminotransferase-like (Major domain)"/>
    <property type="match status" value="1"/>
</dbReference>
<protein>
    <recommendedName>
        <fullName evidence="6">O-phosphoseryl-tRNA(Sec) selenium transferase</fullName>
        <ecNumber evidence="5">2.9.1.2</ecNumber>
    </recommendedName>
    <alternativeName>
        <fullName evidence="14">Selenocysteine synthase</fullName>
    </alternativeName>
    <alternativeName>
        <fullName evidence="15">Selenocysteinyl-tRNA(Sec) synthase</fullName>
    </alternativeName>
    <alternativeName>
        <fullName evidence="16">Sep-tRNA:Sec-tRNA synthase</fullName>
    </alternativeName>
</protein>
<gene>
    <name evidence="20" type="ORF">OSB1V03_LOCUS7992</name>
</gene>
<comment type="similarity">
    <text evidence="4">Belongs to the SepSecS family.</text>
</comment>
<reference evidence="20" key="1">
    <citation type="submission" date="2020-11" db="EMBL/GenBank/DDBJ databases">
        <authorList>
            <person name="Tran Van P."/>
        </authorList>
    </citation>
    <scope>NUCLEOTIDE SEQUENCE</scope>
</reference>
<evidence type="ECO:0000256" key="12">
    <source>
        <dbReference type="ARBA" id="ARBA00023266"/>
    </source>
</evidence>
<dbReference type="UniPathway" id="UPA00906">
    <property type="reaction ID" value="UER00898"/>
</dbReference>
<comment type="pathway">
    <text evidence="3">Aminoacyl-tRNA biosynthesis; selenocysteinyl-tRNA(Sec) biosynthesis; selenocysteinyl-tRNA(Sec) from L-seryl-tRNA(Sec) (archaeal/eukaryal route): step 2/2.</text>
</comment>
<dbReference type="OrthoDB" id="10263545at2759"/>
<evidence type="ECO:0000256" key="6">
    <source>
        <dbReference type="ARBA" id="ARBA00021963"/>
    </source>
</evidence>
<feature type="domain" description="Sarcoglycan alpha/epsilon N-terminal" evidence="19">
    <location>
        <begin position="478"/>
        <end position="542"/>
    </location>
</feature>
<evidence type="ECO:0000256" key="13">
    <source>
        <dbReference type="ARBA" id="ARBA00026053"/>
    </source>
</evidence>
<dbReference type="GO" id="GO:0001717">
    <property type="term" value="P:conversion of seryl-tRNAsec to selenocys-tRNAsec"/>
    <property type="evidence" value="ECO:0007669"/>
    <property type="project" value="InterPro"/>
</dbReference>
<dbReference type="InterPro" id="IPR015424">
    <property type="entry name" value="PyrdxlP-dep_Trfase"/>
</dbReference>
<proteinExistence type="inferred from homology"/>
<comment type="catalytic activity">
    <reaction evidence="17">
        <text>O-phospho-L-seryl-tRNA(Sec) + selenophosphate + H2O = L-selenocysteinyl-tRNA(Sec) + 2 phosphate</text>
        <dbReference type="Rhea" id="RHEA:25041"/>
        <dbReference type="Rhea" id="RHEA-COMP:9743"/>
        <dbReference type="Rhea" id="RHEA-COMP:9947"/>
        <dbReference type="ChEBI" id="CHEBI:15377"/>
        <dbReference type="ChEBI" id="CHEBI:16144"/>
        <dbReference type="ChEBI" id="CHEBI:43474"/>
        <dbReference type="ChEBI" id="CHEBI:78551"/>
        <dbReference type="ChEBI" id="CHEBI:78573"/>
        <dbReference type="EC" id="2.9.1.2"/>
    </reaction>
</comment>
<dbReference type="SUPFAM" id="SSF53383">
    <property type="entry name" value="PLP-dependent transferases"/>
    <property type="match status" value="1"/>
</dbReference>
<dbReference type="PANTHER" id="PTHR12944">
    <property type="entry name" value="SOLUBLE LIVER ANTIGEN/LIVER PANCREAS ANTIGEN"/>
    <property type="match status" value="1"/>
</dbReference>
<accession>A0A7R9KR44</accession>
<evidence type="ECO:0000256" key="3">
    <source>
        <dbReference type="ARBA" id="ARBA00004822"/>
    </source>
</evidence>
<evidence type="ECO:0000256" key="4">
    <source>
        <dbReference type="ARBA" id="ARBA00007037"/>
    </source>
</evidence>
<dbReference type="InterPro" id="IPR019872">
    <property type="entry name" value="Sec-tRNA_Se_transferase"/>
</dbReference>
<dbReference type="InterPro" id="IPR015421">
    <property type="entry name" value="PyrdxlP-dep_Trfase_major"/>
</dbReference>
<evidence type="ECO:0000256" key="5">
    <source>
        <dbReference type="ARBA" id="ARBA00012464"/>
    </source>
</evidence>
<evidence type="ECO:0000259" key="19">
    <source>
        <dbReference type="Pfam" id="PF05510"/>
    </source>
</evidence>
<keyword evidence="9" id="KW-0694">RNA-binding</keyword>
<evidence type="ECO:0000256" key="16">
    <source>
        <dbReference type="ARBA" id="ARBA00032693"/>
    </source>
</evidence>
<keyword evidence="11" id="KW-0648">Protein biosynthesis</keyword>
<keyword evidence="18" id="KW-0175">Coiled coil</keyword>
<keyword evidence="7" id="KW-0820">tRNA-binding</keyword>
<evidence type="ECO:0000256" key="2">
    <source>
        <dbReference type="ARBA" id="ARBA00002552"/>
    </source>
</evidence>
<dbReference type="InterPro" id="IPR008829">
    <property type="entry name" value="SepSecS/SepCysS"/>
</dbReference>
<evidence type="ECO:0000256" key="10">
    <source>
        <dbReference type="ARBA" id="ARBA00022898"/>
    </source>
</evidence>
<feature type="coiled-coil region" evidence="18">
    <location>
        <begin position="189"/>
        <end position="216"/>
    </location>
</feature>
<keyword evidence="8" id="KW-0808">Transferase</keyword>
<dbReference type="EC" id="2.9.1.2" evidence="5"/>
<evidence type="ECO:0000313" key="20">
    <source>
        <dbReference type="EMBL" id="CAD7627566.1"/>
    </source>
</evidence>
<name>A0A7R9KR44_9ACAR</name>
<dbReference type="Pfam" id="PF05510">
    <property type="entry name" value="Sarcoglycan_2"/>
    <property type="match status" value="1"/>
</dbReference>
<dbReference type="GO" id="GO:0001514">
    <property type="term" value="P:selenocysteine incorporation"/>
    <property type="evidence" value="ECO:0007669"/>
    <property type="project" value="TreeGrafter"/>
</dbReference>
<dbReference type="EMBL" id="OC859420">
    <property type="protein sequence ID" value="CAD7627566.1"/>
    <property type="molecule type" value="Genomic_DNA"/>
</dbReference>
<organism evidence="20">
    <name type="scientific">Medioppia subpectinata</name>
    <dbReference type="NCBI Taxonomy" id="1979941"/>
    <lineage>
        <taxon>Eukaryota</taxon>
        <taxon>Metazoa</taxon>
        <taxon>Ecdysozoa</taxon>
        <taxon>Arthropoda</taxon>
        <taxon>Chelicerata</taxon>
        <taxon>Arachnida</taxon>
        <taxon>Acari</taxon>
        <taxon>Acariformes</taxon>
        <taxon>Sarcoptiformes</taxon>
        <taxon>Oribatida</taxon>
        <taxon>Brachypylina</taxon>
        <taxon>Oppioidea</taxon>
        <taxon>Oppiidae</taxon>
        <taxon>Medioppia</taxon>
    </lineage>
</organism>
<comment type="subunit">
    <text evidence="13">Homotetramer formed by a catalytic dimer and a non-catalytic dimer serving as a binding platform that orients tRNASec for catalysis. Each tetramer binds the CCA ends of two tRNAs which point to the active sites of the catalytic dimer.</text>
</comment>
<dbReference type="GO" id="GO:0098621">
    <property type="term" value="F:O-phosphoseryl-tRNA(Sec) selenium transferase activity"/>
    <property type="evidence" value="ECO:0007669"/>
    <property type="project" value="UniProtKB-EC"/>
</dbReference>
<evidence type="ECO:0000256" key="8">
    <source>
        <dbReference type="ARBA" id="ARBA00022679"/>
    </source>
</evidence>
<keyword evidence="10" id="KW-0663">Pyridoxal phosphate</keyword>
<dbReference type="GO" id="GO:0000049">
    <property type="term" value="F:tRNA binding"/>
    <property type="evidence" value="ECO:0007669"/>
    <property type="project" value="UniProtKB-KW"/>
</dbReference>
<evidence type="ECO:0000256" key="18">
    <source>
        <dbReference type="SAM" id="Coils"/>
    </source>
</evidence>
<dbReference type="NCBIfam" id="TIGR03531">
    <property type="entry name" value="selenium_SpcS"/>
    <property type="match status" value="1"/>
</dbReference>
<keyword evidence="21" id="KW-1185">Reference proteome</keyword>
<sequence>MDETFKSLVNALLKTSVTDQSFESMTTREKQIHQLLRHRKCPLDGWDESAIELLVNRLALMDSNNFVHNYGLGEREARFASPLVARRHYRLGHGIGRSGDICELQPKAIGSSLLNVLTNSLLLDVIQSVGVANTRACFVVPMATGMSLVLCLLTIRQSRPNAKFVIWPRIDQKSCFKCILTAGFTPVIIDNKILDNNSLETDVEAIEEKIKELGNENIVCILSTTSCFAPRNADNLEIISKLCLQQSIPHLVNNAYGIQSSKCMHLLETSSRVGRIDAFVQSTDKNFMVPVGGSIIAGFDTHFINEISSTYAGRGSSTPSLDLLITLLHLGINGYKTLLKERKDNYNYLKEQMKIIANKFNANVIENKSNQISIAMTLNMFSNSSIKETELGSMLFKRSISGARVVAIDGKTKTIGKYEFKNWGSHTNSYNDSYITAAAAIETQVKKDVSDVYNIYTTQAFYVQIPTDALSKSLAPIDAIEFIPSILGMPDLPVWMQYKHVNHSQKAYLYGSPALDDDRDIEIEVISINQFNYETHKQVMKFRVTKREKICSTHP</sequence>
<evidence type="ECO:0000256" key="9">
    <source>
        <dbReference type="ARBA" id="ARBA00022884"/>
    </source>
</evidence>
<keyword evidence="12" id="KW-0711">Selenium</keyword>
<dbReference type="PANTHER" id="PTHR12944:SF2">
    <property type="entry name" value="O-PHOSPHOSERYL-TRNA(SEC) SELENIUM TRANSFERASE"/>
    <property type="match status" value="1"/>
</dbReference>
<comment type="function">
    <text evidence="2">Converts O-phosphoseryl-tRNA(Sec) to selenocysteinyl-tRNA(Sec) required for selenoprotein biosynthesis.</text>
</comment>